<sequence length="1442" mass="159688">MQMRQEAMGHWEKLFAYFREGRYAAYSLIQVAGEERSGNARLIMRNLELATKTALALYASKDQEEAREIMGTAAELENTLSEKLLNGLDGMAEDTVLRKECSKNIIEYYLARCTLAVVRKCHETGCALLARISESPQQANTEQDGENALAAVKWFRHGVQLVESKEGNAEVRKSLVQLKTPLLEGLARASILSADKDKDALDRAQTITDDLLKSTNLTENRDKVQAFLMINLNIMRRKKAPSLEIAKSKENHLSHSNHSYRYRAALEKSIDVIDWQDEDSINKVLAEVEHPPIHPKEAIDSLSTSSSKPLLKMRKTAEENTTLLRGSGASQGLGWYVARTPVHNATDASLAVSAVDDFRLESAPAIAAATMIWKTADKLSQANGAKSHAAEWFLAGAHSVLDQSSETRSRDKWRRRAAMCFLMVNDNAKAEEQLWSCDPEDADTLYLQFCLASAIGQVDQACDAVKKLGKASSCTEKHLNLAMQAAADSGEDSVMKATMRALLAFKPKDPRQSSDDVALIRALVRMYLKDVSGKSVPKQAVSSVLGLYRQALEICQDVEQRGQLSVYSKDTAWLYKTAYNLGIEGISMWDDTDLIIECFSVAVSLMKVYRKLPGISLDPIMQKQMVRGIHASLCGSVFAARAAESEGEREALWQKAQGQLAELKEALEGPHSAQGKDCAAFRVHAYILEVEILGKHRQWDEIQTLLQNIRPETLPIQACEAIADFSFWGGVPVKVTYALQSLALQIAMKTNDDVFSILRWSRSMIELLIHRKDPGDLPDALAQVQVTRKVVEGHKAEVHGSDELEWLLTTTWNQGLEILSLSDPIGQAKSWLETAISFCSLVANGETRLSHMRKVYKNRRSLSAAPRTSASHLARWLIAPETFAQPPLLSYNDNAPEEPEPRFPVPLDDNKGKGSFSWSSLYSRRKDGKSDSPKSPLKSPLKNLAGFLAGRPKAPDRTRSRRPSLSSSVFSRRSGRDDRDDKLEEILNRLKMLQPLIDEKDGSKRRGTPSISSQRSRKSRFNDDEEDGDDESDEPVAGSRTRPSLRRRGKSPTSSRYSRQDSLGTVAEDAFRAAALDWHTKGDDKNSGIKEHLKSSIKAGAKEGGKSSLRQVKQSFSGGSPRPTSIASANSEDDMPVKPNPITSQLSDLRSVGMEGLAAMLEGKRKEESKRPIKAGAASKDGDAHKRFKKEYLNMPDDSPRIDEDLLDDLLPPADGYDLGPHTETLPSKIRKGRERLDSRKPDDKSEARMRPLHYDPSLPSVQSFAWPDADEIAEHAQEGKKIRKSASRSDKSNQERASSIRAGPSSKSRGGKDMDELMKQMMRPSGAGGIEDLLGKATPKAVKSASLGKGKDTDMNELMQQMMRGGIPGHRSKSTRDEAGSAKIVELSDSDEEDEPDMRDLMRTMRSAGNPKHRGLLDEEEPGFSKSDLLPGQERGRTRHG</sequence>
<organism evidence="1 2">
    <name type="scientific">Naganishia adeliensis</name>
    <dbReference type="NCBI Taxonomy" id="92952"/>
    <lineage>
        <taxon>Eukaryota</taxon>
        <taxon>Fungi</taxon>
        <taxon>Dikarya</taxon>
        <taxon>Basidiomycota</taxon>
        <taxon>Agaricomycotina</taxon>
        <taxon>Tremellomycetes</taxon>
        <taxon>Filobasidiales</taxon>
        <taxon>Filobasidiaceae</taxon>
        <taxon>Naganishia</taxon>
    </lineage>
</organism>
<comment type="caution">
    <text evidence="1">The sequence shown here is derived from an EMBL/GenBank/DDBJ whole genome shotgun (WGS) entry which is preliminary data.</text>
</comment>
<reference evidence="1" key="1">
    <citation type="submission" date="2023-04" db="EMBL/GenBank/DDBJ databases">
        <title>Draft Genome sequencing of Naganishia species isolated from polar environments using Oxford Nanopore Technology.</title>
        <authorList>
            <person name="Leo P."/>
            <person name="Venkateswaran K."/>
        </authorList>
    </citation>
    <scope>NUCLEOTIDE SEQUENCE</scope>
    <source>
        <strain evidence="1">MNA-CCFEE 5262</strain>
    </source>
</reference>
<accession>A0ACC2WAW9</accession>
<evidence type="ECO:0000313" key="2">
    <source>
        <dbReference type="Proteomes" id="UP001230649"/>
    </source>
</evidence>
<name>A0ACC2WAW9_9TREE</name>
<evidence type="ECO:0000313" key="1">
    <source>
        <dbReference type="EMBL" id="KAJ9108211.1"/>
    </source>
</evidence>
<dbReference type="Proteomes" id="UP001230649">
    <property type="component" value="Unassembled WGS sequence"/>
</dbReference>
<gene>
    <name evidence="1" type="ORF">QFC20_003575</name>
</gene>
<dbReference type="EMBL" id="JASBWS010000033">
    <property type="protein sequence ID" value="KAJ9108211.1"/>
    <property type="molecule type" value="Genomic_DNA"/>
</dbReference>
<proteinExistence type="predicted"/>
<protein>
    <submittedName>
        <fullName evidence="1">Uncharacterized protein</fullName>
    </submittedName>
</protein>
<keyword evidence="2" id="KW-1185">Reference proteome</keyword>